<evidence type="ECO:0000256" key="3">
    <source>
        <dbReference type="ARBA" id="ARBA00022833"/>
    </source>
</evidence>
<sequence>MAMGKCACGAVEINVPDISTKIGACFCDTCRKINGGGPLLGVHGDSELRTSGDAQIGRYKSSDWAERGFCKNCGTTLFYHLMVGSMDYIYSAGLFDQQEFEITEEIFTDAKPDYIGFLSEKSVKKTAKQVFEAVNKNGA</sequence>
<dbReference type="SUPFAM" id="SSF51316">
    <property type="entry name" value="Mss4-like"/>
    <property type="match status" value="1"/>
</dbReference>
<comment type="similarity">
    <text evidence="1">Belongs to the Gfa family.</text>
</comment>
<gene>
    <name evidence="6" type="ORF">ATL17_2942</name>
</gene>
<dbReference type="PANTHER" id="PTHR33337">
    <property type="entry name" value="GFA DOMAIN-CONTAINING PROTEIN"/>
    <property type="match status" value="1"/>
</dbReference>
<protein>
    <recommendedName>
        <fullName evidence="5">CENP-V/GFA domain-containing protein</fullName>
    </recommendedName>
</protein>
<keyword evidence="3" id="KW-0862">Zinc</keyword>
<accession>A0A4R6VJR2</accession>
<evidence type="ECO:0000256" key="4">
    <source>
        <dbReference type="ARBA" id="ARBA00023239"/>
    </source>
</evidence>
<evidence type="ECO:0000259" key="5">
    <source>
        <dbReference type="PROSITE" id="PS51891"/>
    </source>
</evidence>
<dbReference type="PROSITE" id="PS51891">
    <property type="entry name" value="CENP_V_GFA"/>
    <property type="match status" value="1"/>
</dbReference>
<evidence type="ECO:0000256" key="1">
    <source>
        <dbReference type="ARBA" id="ARBA00005495"/>
    </source>
</evidence>
<dbReference type="GO" id="GO:0046872">
    <property type="term" value="F:metal ion binding"/>
    <property type="evidence" value="ECO:0007669"/>
    <property type="project" value="UniProtKB-KW"/>
</dbReference>
<dbReference type="AlphaFoldDB" id="A0A4R6VJR2"/>
<feature type="domain" description="CENP-V/GFA" evidence="5">
    <location>
        <begin position="2"/>
        <end position="132"/>
    </location>
</feature>
<dbReference type="RefSeq" id="WP_208111218.1">
    <property type="nucleotide sequence ID" value="NZ_SNYR01000003.1"/>
</dbReference>
<dbReference type="EMBL" id="SNYR01000003">
    <property type="protein sequence ID" value="TDQ61838.1"/>
    <property type="molecule type" value="Genomic_DNA"/>
</dbReference>
<dbReference type="Proteomes" id="UP000295391">
    <property type="component" value="Unassembled WGS sequence"/>
</dbReference>
<dbReference type="InterPro" id="IPR011057">
    <property type="entry name" value="Mss4-like_sf"/>
</dbReference>
<keyword evidence="7" id="KW-1185">Reference proteome</keyword>
<dbReference type="InterPro" id="IPR006913">
    <property type="entry name" value="CENP-V/GFA"/>
</dbReference>
<keyword evidence="4" id="KW-0456">Lyase</keyword>
<keyword evidence="2" id="KW-0479">Metal-binding</keyword>
<dbReference type="Gene3D" id="3.90.1590.10">
    <property type="entry name" value="glutathione-dependent formaldehyde- activating enzyme (gfa)"/>
    <property type="match status" value="1"/>
</dbReference>
<evidence type="ECO:0000313" key="6">
    <source>
        <dbReference type="EMBL" id="TDQ61838.1"/>
    </source>
</evidence>
<proteinExistence type="inferred from homology"/>
<dbReference type="PANTHER" id="PTHR33337:SF40">
    <property type="entry name" value="CENP-V_GFA DOMAIN-CONTAINING PROTEIN-RELATED"/>
    <property type="match status" value="1"/>
</dbReference>
<dbReference type="Pfam" id="PF04828">
    <property type="entry name" value="GFA"/>
    <property type="match status" value="1"/>
</dbReference>
<evidence type="ECO:0000256" key="2">
    <source>
        <dbReference type="ARBA" id="ARBA00022723"/>
    </source>
</evidence>
<comment type="caution">
    <text evidence="6">The sequence shown here is derived from an EMBL/GenBank/DDBJ whole genome shotgun (WGS) entry which is preliminary data.</text>
</comment>
<reference evidence="6 7" key="1">
    <citation type="submission" date="2019-03" db="EMBL/GenBank/DDBJ databases">
        <title>Genomic Encyclopedia of Type Strains, Phase III (KMG-III): the genomes of soil and plant-associated and newly described type strains.</title>
        <authorList>
            <person name="Whitman W."/>
        </authorList>
    </citation>
    <scope>NUCLEOTIDE SEQUENCE [LARGE SCALE GENOMIC DNA]</scope>
    <source>
        <strain evidence="6 7">CGMCC 1.7002</strain>
    </source>
</reference>
<organism evidence="6 7">
    <name type="scientific">Maritalea mobilis</name>
    <dbReference type="NCBI Taxonomy" id="483324"/>
    <lineage>
        <taxon>Bacteria</taxon>
        <taxon>Pseudomonadati</taxon>
        <taxon>Pseudomonadota</taxon>
        <taxon>Alphaproteobacteria</taxon>
        <taxon>Hyphomicrobiales</taxon>
        <taxon>Devosiaceae</taxon>
        <taxon>Maritalea</taxon>
    </lineage>
</organism>
<dbReference type="GO" id="GO:0016846">
    <property type="term" value="F:carbon-sulfur lyase activity"/>
    <property type="evidence" value="ECO:0007669"/>
    <property type="project" value="InterPro"/>
</dbReference>
<name>A0A4R6VJR2_9HYPH</name>
<evidence type="ECO:0000313" key="7">
    <source>
        <dbReference type="Proteomes" id="UP000295391"/>
    </source>
</evidence>